<feature type="transmembrane region" description="Helical" evidence="1">
    <location>
        <begin position="209"/>
        <end position="227"/>
    </location>
</feature>
<evidence type="ECO:0000313" key="2">
    <source>
        <dbReference type="EMBL" id="MEQ3354066.1"/>
    </source>
</evidence>
<comment type="caution">
    <text evidence="2">The sequence shown here is derived from an EMBL/GenBank/DDBJ whole genome shotgun (WGS) entry which is preliminary data.</text>
</comment>
<evidence type="ECO:0000313" key="3">
    <source>
        <dbReference type="Proteomes" id="UP001481872"/>
    </source>
</evidence>
<dbReference type="RefSeq" id="WP_349054372.1">
    <property type="nucleotide sequence ID" value="NZ_JBBNPS010000021.1"/>
</dbReference>
<reference evidence="2 3" key="1">
    <citation type="submission" date="2024-04" db="EMBL/GenBank/DDBJ databases">
        <title>Human intestinal bacterial collection.</title>
        <authorList>
            <person name="Pauvert C."/>
            <person name="Hitch T.C.A."/>
            <person name="Clavel T."/>
        </authorList>
    </citation>
    <scope>NUCLEOTIDE SEQUENCE [LARGE SCALE GENOMIC DNA]</scope>
    <source>
        <strain evidence="2 3">CLA-SR-H026</strain>
    </source>
</reference>
<name>A0ABV1J785_9FIRM</name>
<feature type="transmembrane region" description="Helical" evidence="1">
    <location>
        <begin position="152"/>
        <end position="170"/>
    </location>
</feature>
<feature type="transmembrane region" description="Helical" evidence="1">
    <location>
        <begin position="123"/>
        <end position="140"/>
    </location>
</feature>
<dbReference type="Gene3D" id="1.10.1760.20">
    <property type="match status" value="1"/>
</dbReference>
<feature type="transmembrane region" description="Helical" evidence="1">
    <location>
        <begin position="176"/>
        <end position="202"/>
    </location>
</feature>
<accession>A0ABV1J785</accession>
<keyword evidence="1" id="KW-1133">Transmembrane helix</keyword>
<dbReference type="Proteomes" id="UP001481872">
    <property type="component" value="Unassembled WGS sequence"/>
</dbReference>
<feature type="transmembrane region" description="Helical" evidence="1">
    <location>
        <begin position="87"/>
        <end position="111"/>
    </location>
</feature>
<dbReference type="EMBL" id="JBBNPS010000021">
    <property type="protein sequence ID" value="MEQ3354066.1"/>
    <property type="molecule type" value="Genomic_DNA"/>
</dbReference>
<feature type="transmembrane region" description="Helical" evidence="1">
    <location>
        <begin position="15"/>
        <end position="38"/>
    </location>
</feature>
<sequence>MNNKMKKPFLTTREIVIIGILGAITVVLGMTPLGFVPIGPLNATTMHIPVLIAAFIEGPVVGGFVGLIFGLSSLFNAITRPTPISFVFYNPLISILPRILLGVISAYIFRFFKSFDADGLKKLGMAAWLGVIVFLAVGLYKNIAAKTYGASAILNGGFLVLSAVLFIWIMRTKTKASAVVLAAFVSTILHSVMVMGGIYIFFAQEFVRAVGASEALVNSVIFGTIITSGVPEGILAGIVSTGVVTAWTAGKSS</sequence>
<dbReference type="Pfam" id="PF12822">
    <property type="entry name" value="ECF_trnsprt"/>
    <property type="match status" value="1"/>
</dbReference>
<proteinExistence type="predicted"/>
<keyword evidence="3" id="KW-1185">Reference proteome</keyword>
<keyword evidence="1" id="KW-0812">Transmembrane</keyword>
<dbReference type="InterPro" id="IPR024529">
    <property type="entry name" value="ECF_trnsprt_substrate-spec"/>
</dbReference>
<feature type="transmembrane region" description="Helical" evidence="1">
    <location>
        <begin position="50"/>
        <end position="75"/>
    </location>
</feature>
<keyword evidence="1" id="KW-0472">Membrane</keyword>
<gene>
    <name evidence="2" type="ORF">AAA081_07145</name>
</gene>
<evidence type="ECO:0000256" key="1">
    <source>
        <dbReference type="SAM" id="Phobius"/>
    </source>
</evidence>
<organism evidence="2 3">
    <name type="scientific">Aedoeadaptatus acetigenes</name>
    <dbReference type="NCBI Taxonomy" id="2981723"/>
    <lineage>
        <taxon>Bacteria</taxon>
        <taxon>Bacillati</taxon>
        <taxon>Bacillota</taxon>
        <taxon>Tissierellia</taxon>
        <taxon>Tissierellales</taxon>
        <taxon>Peptoniphilaceae</taxon>
        <taxon>Aedoeadaptatus</taxon>
    </lineage>
</organism>
<protein>
    <submittedName>
        <fullName evidence="2">ECF transporter S component</fullName>
    </submittedName>
</protein>